<dbReference type="PANTHER" id="PTHR30270">
    <property type="entry name" value="THIAMINE-MONOPHOSPHATE KINASE"/>
    <property type="match status" value="1"/>
</dbReference>
<keyword evidence="4" id="KW-1185">Reference proteome</keyword>
<comment type="caution">
    <text evidence="2">Lacks conserved residue(s) required for the propagation of feature annotation.</text>
</comment>
<keyword evidence="3" id="KW-0614">Plasmid</keyword>
<feature type="binding site" evidence="2">
    <location>
        <position position="274"/>
    </location>
    <ligand>
        <name>substrate</name>
    </ligand>
</feature>
<feature type="binding site" evidence="2">
    <location>
        <position position="222"/>
    </location>
    <ligand>
        <name>Mg(2+)</name>
        <dbReference type="ChEBI" id="CHEBI:18420"/>
        <label>3</label>
    </ligand>
</feature>
<evidence type="ECO:0000313" key="4">
    <source>
        <dbReference type="Proteomes" id="UP000234752"/>
    </source>
</evidence>
<feature type="binding site" evidence="2">
    <location>
        <position position="36"/>
    </location>
    <ligand>
        <name>Mg(2+)</name>
        <dbReference type="ChEBI" id="CHEBI:18420"/>
        <label>3</label>
    </ligand>
</feature>
<dbReference type="RefSeq" id="WP_102114868.1">
    <property type="nucleotide sequence ID" value="NZ_BMGN01000001.1"/>
</dbReference>
<dbReference type="InterPro" id="IPR036676">
    <property type="entry name" value="PurM-like_C_sf"/>
</dbReference>
<dbReference type="EC" id="2.7.4.16" evidence="2"/>
<comment type="similarity">
    <text evidence="2">Belongs to the thiamine-monophosphate kinase family.</text>
</comment>
<dbReference type="EMBL" id="CP025613">
    <property type="protein sequence ID" value="AUN33355.1"/>
    <property type="molecule type" value="Genomic_DNA"/>
</dbReference>
<dbReference type="GO" id="GO:0005524">
    <property type="term" value="F:ATP binding"/>
    <property type="evidence" value="ECO:0007669"/>
    <property type="project" value="UniProtKB-UniRule"/>
</dbReference>
<evidence type="ECO:0000313" key="3">
    <source>
        <dbReference type="EMBL" id="AUN33355.1"/>
    </source>
</evidence>
<accession>A0A2K9NLU3</accession>
<feature type="binding site" evidence="2">
    <location>
        <position position="225"/>
    </location>
    <ligand>
        <name>Mg(2+)</name>
        <dbReference type="ChEBI" id="CHEBI:18420"/>
        <label>5</label>
    </ligand>
</feature>
<keyword evidence="2" id="KW-0067">ATP-binding</keyword>
<dbReference type="PIRSF" id="PIRSF005303">
    <property type="entry name" value="Thiam_monoph_kin"/>
    <property type="match status" value="1"/>
</dbReference>
<dbReference type="InterPro" id="IPR006283">
    <property type="entry name" value="ThiL-like"/>
</dbReference>
<keyword evidence="2" id="KW-0479">Metal-binding</keyword>
<reference evidence="3 4" key="1">
    <citation type="submission" date="2017-12" db="EMBL/GenBank/DDBJ databases">
        <title>Genomes of bacteria within cyanobacterial aggregates.</title>
        <authorList>
            <person name="Cai H."/>
        </authorList>
    </citation>
    <scope>NUCLEOTIDE SEQUENCE [LARGE SCALE GENOMIC DNA]</scope>
    <source>
        <strain evidence="3 4">TH16</strain>
        <plasmid evidence="3 4">unnamed1</plasmid>
    </source>
</reference>
<dbReference type="InterPro" id="IPR036921">
    <property type="entry name" value="PurM-like_N_sf"/>
</dbReference>
<feature type="binding site" evidence="2">
    <location>
        <position position="129"/>
    </location>
    <ligand>
        <name>Mg(2+)</name>
        <dbReference type="ChEBI" id="CHEBI:18420"/>
        <label>1</label>
    </ligand>
</feature>
<dbReference type="HAMAP" id="MF_02128">
    <property type="entry name" value="TMP_kinase"/>
    <property type="match status" value="1"/>
</dbReference>
<dbReference type="Gene3D" id="3.30.1330.10">
    <property type="entry name" value="PurM-like, N-terminal domain"/>
    <property type="match status" value="1"/>
</dbReference>
<geneLocation type="plasmid" evidence="3 4">
    <name>unnamed1</name>
</geneLocation>
<name>A0A2K9NLU3_9PROT</name>
<feature type="binding site" evidence="2">
    <location>
        <position position="53"/>
    </location>
    <ligand>
        <name>Mg(2+)</name>
        <dbReference type="ChEBI" id="CHEBI:18420"/>
        <label>1</label>
    </ligand>
</feature>
<feature type="binding site" evidence="2">
    <location>
        <position position="36"/>
    </location>
    <ligand>
        <name>Mg(2+)</name>
        <dbReference type="ChEBI" id="CHEBI:18420"/>
        <label>4</label>
    </ligand>
</feature>
<dbReference type="GO" id="GO:0009030">
    <property type="term" value="F:thiamine-phosphate kinase activity"/>
    <property type="evidence" value="ECO:0007669"/>
    <property type="project" value="UniProtKB-UniRule"/>
</dbReference>
<organism evidence="3 4">
    <name type="scientific">Niveispirillum cyanobacteriorum</name>
    <dbReference type="NCBI Taxonomy" id="1612173"/>
    <lineage>
        <taxon>Bacteria</taxon>
        <taxon>Pseudomonadati</taxon>
        <taxon>Pseudomonadota</taxon>
        <taxon>Alphaproteobacteria</taxon>
        <taxon>Rhodospirillales</taxon>
        <taxon>Azospirillaceae</taxon>
        <taxon>Niveispirillum</taxon>
    </lineage>
</organism>
<feature type="binding site" evidence="2">
    <location>
        <position position="155"/>
    </location>
    <ligand>
        <name>ATP</name>
        <dbReference type="ChEBI" id="CHEBI:30616"/>
    </ligand>
</feature>
<protein>
    <recommendedName>
        <fullName evidence="2">Thiamine-monophosphate kinase</fullName>
        <shortName evidence="2">TMP kinase</shortName>
        <shortName evidence="2">Thiamine-phosphate kinase</shortName>
        <ecNumber evidence="2">2.7.4.16</ecNumber>
    </recommendedName>
</protein>
<sequence>MTSQGGAVSLGEFGRIERFFRPLAVGVPGAFDLTDDAAVLDVPHDQQLVVTTDAMVSGVHFLPNDNPADLAWKILAVNMSDLAAKGAEPLAYSLVTSLPKSIGDDWVEAFAKGLGEAQRAFKVNLLGGDTVSTSGPLSLTITALGLVPRNRMIRRKGAKLGDALFVTGSIGDAALGLKLAQGALTQPVPEADRAYLLSRLRRPAPRLDLVASLRVFGTAALDISDGLVADLRHMALTSKVRLVLDVQSVPLSGPALRLLVGAPTLRRTILTGGDDYEVAFTAPADKAEDIAAAGQNAGIAVTRIGKVIDGEPGLDILGLDGAETDLGPGGWRHF</sequence>
<feature type="binding site" evidence="2">
    <location>
        <position position="53"/>
    </location>
    <ligand>
        <name>Mg(2+)</name>
        <dbReference type="ChEBI" id="CHEBI:18420"/>
        <label>2</label>
    </ligand>
</feature>
<dbReference type="AlphaFoldDB" id="A0A2K9NLU3"/>
<feature type="binding site" evidence="2">
    <location>
        <position position="51"/>
    </location>
    <ligand>
        <name>Mg(2+)</name>
        <dbReference type="ChEBI" id="CHEBI:18420"/>
        <label>4</label>
    </ligand>
</feature>
<dbReference type="CDD" id="cd02194">
    <property type="entry name" value="ThiL"/>
    <property type="match status" value="1"/>
</dbReference>
<keyword evidence="1 2" id="KW-0784">Thiamine biosynthesis</keyword>
<keyword evidence="2" id="KW-0460">Magnesium</keyword>
<gene>
    <name evidence="2 3" type="primary">thiL</name>
    <name evidence="3" type="ORF">C0V82_23605</name>
</gene>
<dbReference type="NCBIfam" id="TIGR01379">
    <property type="entry name" value="thiL"/>
    <property type="match status" value="1"/>
</dbReference>
<dbReference type="SUPFAM" id="SSF55326">
    <property type="entry name" value="PurM N-terminal domain-like"/>
    <property type="match status" value="1"/>
</dbReference>
<comment type="function">
    <text evidence="2">Catalyzes the ATP-dependent phosphorylation of thiamine-monophosphate (TMP) to form thiamine-pyrophosphate (TPP), the active form of vitamin B1.</text>
</comment>
<evidence type="ECO:0000256" key="2">
    <source>
        <dbReference type="HAMAP-Rule" id="MF_02128"/>
    </source>
</evidence>
<dbReference type="KEGG" id="ncb:C0V82_23605"/>
<comment type="pathway">
    <text evidence="2">Cofactor biosynthesis; thiamine diphosphate biosynthesis; thiamine diphosphate from thiamine phosphate: step 1/1.</text>
</comment>
<feature type="binding site" evidence="2">
    <location>
        <position position="81"/>
    </location>
    <ligand>
        <name>Mg(2+)</name>
        <dbReference type="ChEBI" id="CHEBI:18420"/>
        <label>3</label>
    </ligand>
</feature>
<feature type="binding site" evidence="2">
    <location>
        <position position="60"/>
    </location>
    <ligand>
        <name>substrate</name>
    </ligand>
</feature>
<comment type="catalytic activity">
    <reaction evidence="2">
        <text>thiamine phosphate + ATP = thiamine diphosphate + ADP</text>
        <dbReference type="Rhea" id="RHEA:15913"/>
        <dbReference type="ChEBI" id="CHEBI:30616"/>
        <dbReference type="ChEBI" id="CHEBI:37575"/>
        <dbReference type="ChEBI" id="CHEBI:58937"/>
        <dbReference type="ChEBI" id="CHEBI:456216"/>
        <dbReference type="EC" id="2.7.4.16"/>
    </reaction>
</comment>
<evidence type="ECO:0000256" key="1">
    <source>
        <dbReference type="ARBA" id="ARBA00022977"/>
    </source>
</evidence>
<dbReference type="OrthoDB" id="9802811at2"/>
<dbReference type="InterPro" id="IPR016188">
    <property type="entry name" value="PurM-like_N"/>
</dbReference>
<dbReference type="Pfam" id="PF02769">
    <property type="entry name" value="AIRS_C"/>
    <property type="match status" value="1"/>
</dbReference>
<dbReference type="Gene3D" id="3.90.650.10">
    <property type="entry name" value="PurM-like C-terminal domain"/>
    <property type="match status" value="1"/>
</dbReference>
<comment type="miscellaneous">
    <text evidence="2">Reaction mechanism of ThiL seems to utilize a direct, inline transfer of the gamma-phosphate of ATP to TMP rather than a phosphorylated enzyme intermediate.</text>
</comment>
<dbReference type="SUPFAM" id="SSF56042">
    <property type="entry name" value="PurM C-terminal domain-like"/>
    <property type="match status" value="1"/>
</dbReference>
<dbReference type="UniPathway" id="UPA00060">
    <property type="reaction ID" value="UER00142"/>
</dbReference>
<feature type="binding site" evidence="2">
    <location>
        <position position="331"/>
    </location>
    <ligand>
        <name>substrate</name>
    </ligand>
</feature>
<keyword evidence="2" id="KW-0808">Transferase</keyword>
<keyword evidence="2" id="KW-0547">Nucleotide-binding</keyword>
<keyword evidence="2 3" id="KW-0418">Kinase</keyword>
<dbReference type="Proteomes" id="UP000234752">
    <property type="component" value="Plasmid unnamed1"/>
</dbReference>
<proteinExistence type="inferred from homology"/>
<dbReference type="InterPro" id="IPR010918">
    <property type="entry name" value="PurM-like_C_dom"/>
</dbReference>
<feature type="binding site" evidence="2">
    <location>
        <position position="52"/>
    </location>
    <ligand>
        <name>Mg(2+)</name>
        <dbReference type="ChEBI" id="CHEBI:18420"/>
        <label>1</label>
    </ligand>
</feature>
<feature type="binding site" evidence="2">
    <location>
        <position position="81"/>
    </location>
    <ligand>
        <name>Mg(2+)</name>
        <dbReference type="ChEBI" id="CHEBI:18420"/>
        <label>4</label>
    </ligand>
</feature>
<dbReference type="PANTHER" id="PTHR30270:SF0">
    <property type="entry name" value="THIAMINE-MONOPHOSPHATE KINASE"/>
    <property type="match status" value="1"/>
</dbReference>
<dbReference type="Pfam" id="PF00586">
    <property type="entry name" value="AIRS"/>
    <property type="match status" value="1"/>
</dbReference>
<dbReference type="GO" id="GO:0009228">
    <property type="term" value="P:thiamine biosynthetic process"/>
    <property type="evidence" value="ECO:0007669"/>
    <property type="project" value="UniProtKB-KW"/>
</dbReference>
<feature type="binding site" evidence="2">
    <location>
        <position position="224"/>
    </location>
    <ligand>
        <name>ATP</name>
        <dbReference type="ChEBI" id="CHEBI:30616"/>
    </ligand>
</feature>
<dbReference type="GO" id="GO:0000287">
    <property type="term" value="F:magnesium ion binding"/>
    <property type="evidence" value="ECO:0007669"/>
    <property type="project" value="UniProtKB-UniRule"/>
</dbReference>
<feature type="binding site" evidence="2">
    <location>
        <begin position="128"/>
        <end position="129"/>
    </location>
    <ligand>
        <name>ATP</name>
        <dbReference type="ChEBI" id="CHEBI:30616"/>
    </ligand>
</feature>
<dbReference type="GO" id="GO:0009229">
    <property type="term" value="P:thiamine diphosphate biosynthetic process"/>
    <property type="evidence" value="ECO:0007669"/>
    <property type="project" value="UniProtKB-UniRule"/>
</dbReference>
<feature type="binding site" evidence="2">
    <location>
        <position position="81"/>
    </location>
    <ligand>
        <name>Mg(2+)</name>
        <dbReference type="ChEBI" id="CHEBI:18420"/>
        <label>2</label>
    </ligand>
</feature>